<keyword evidence="3" id="KW-1185">Reference proteome</keyword>
<gene>
    <name evidence="2" type="ORF">C8F04DRAFT_1201438</name>
</gene>
<reference evidence="2" key="1">
    <citation type="submission" date="2023-03" db="EMBL/GenBank/DDBJ databases">
        <title>Massive genome expansion in bonnet fungi (Mycena s.s.) driven by repeated elements and novel gene families across ecological guilds.</title>
        <authorList>
            <consortium name="Lawrence Berkeley National Laboratory"/>
            <person name="Harder C.B."/>
            <person name="Miyauchi S."/>
            <person name="Viragh M."/>
            <person name="Kuo A."/>
            <person name="Thoen E."/>
            <person name="Andreopoulos B."/>
            <person name="Lu D."/>
            <person name="Skrede I."/>
            <person name="Drula E."/>
            <person name="Henrissat B."/>
            <person name="Morin E."/>
            <person name="Kohler A."/>
            <person name="Barry K."/>
            <person name="LaButti K."/>
            <person name="Morin E."/>
            <person name="Salamov A."/>
            <person name="Lipzen A."/>
            <person name="Mereny Z."/>
            <person name="Hegedus B."/>
            <person name="Baldrian P."/>
            <person name="Stursova M."/>
            <person name="Weitz H."/>
            <person name="Taylor A."/>
            <person name="Grigoriev I.V."/>
            <person name="Nagy L.G."/>
            <person name="Martin F."/>
            <person name="Kauserud H."/>
        </authorList>
    </citation>
    <scope>NUCLEOTIDE SEQUENCE</scope>
    <source>
        <strain evidence="2">CBHHK200</strain>
    </source>
</reference>
<proteinExistence type="predicted"/>
<evidence type="ECO:0000313" key="2">
    <source>
        <dbReference type="EMBL" id="KAJ7016859.1"/>
    </source>
</evidence>
<feature type="coiled-coil region" evidence="1">
    <location>
        <begin position="23"/>
        <end position="50"/>
    </location>
</feature>
<sequence length="104" mass="12017">MLTTISSGTNSQHRVLADEDQKIERFNDKLLKSLDNLDKAENAVRAKEQELLHANQPEKRTKLEVELEKKRRGEERARKTFEKLRLDRESLKGGSGKVAKLDYP</sequence>
<organism evidence="2 3">
    <name type="scientific">Mycena alexandri</name>
    <dbReference type="NCBI Taxonomy" id="1745969"/>
    <lineage>
        <taxon>Eukaryota</taxon>
        <taxon>Fungi</taxon>
        <taxon>Dikarya</taxon>
        <taxon>Basidiomycota</taxon>
        <taxon>Agaricomycotina</taxon>
        <taxon>Agaricomycetes</taxon>
        <taxon>Agaricomycetidae</taxon>
        <taxon>Agaricales</taxon>
        <taxon>Marasmiineae</taxon>
        <taxon>Mycenaceae</taxon>
        <taxon>Mycena</taxon>
    </lineage>
</organism>
<dbReference type="EMBL" id="JARJCM010000458">
    <property type="protein sequence ID" value="KAJ7016859.1"/>
    <property type="molecule type" value="Genomic_DNA"/>
</dbReference>
<evidence type="ECO:0000313" key="3">
    <source>
        <dbReference type="Proteomes" id="UP001218188"/>
    </source>
</evidence>
<name>A0AAD6RX47_9AGAR</name>
<evidence type="ECO:0000256" key="1">
    <source>
        <dbReference type="SAM" id="Coils"/>
    </source>
</evidence>
<comment type="caution">
    <text evidence="2">The sequence shown here is derived from an EMBL/GenBank/DDBJ whole genome shotgun (WGS) entry which is preliminary data.</text>
</comment>
<keyword evidence="1" id="KW-0175">Coiled coil</keyword>
<dbReference type="Proteomes" id="UP001218188">
    <property type="component" value="Unassembled WGS sequence"/>
</dbReference>
<dbReference type="AlphaFoldDB" id="A0AAD6RX47"/>
<accession>A0AAD6RX47</accession>
<protein>
    <submittedName>
        <fullName evidence="2">Uncharacterized protein</fullName>
    </submittedName>
</protein>